<dbReference type="Gene3D" id="3.40.50.12780">
    <property type="entry name" value="N-terminal domain of ligase-like"/>
    <property type="match status" value="1"/>
</dbReference>
<proteinExistence type="predicted"/>
<dbReference type="InterPro" id="IPR042099">
    <property type="entry name" value="ANL_N_sf"/>
</dbReference>
<sequence length="193" mass="21444">MDENIMKPEELMTIAEMVKRNAELFGEKTALQMRRGDVFEKISYRELYQKVRTTAAALVSIGFSKGDRAGVIGENRPEWPISYLSIVTAGGIVVPLDPQLKYKEIGHILTISGTKIVFASPKYIPLLNECQESTGLPETIISMESKYPEALFILDDFIKKGQELIAEGSINLDERKAKLDDLLAIIFTSGTTG</sequence>
<reference evidence="2" key="1">
    <citation type="journal article" date="2014" name="Front. Microbiol.">
        <title>High frequency of phylogenetically diverse reductive dehalogenase-homologous genes in deep subseafloor sedimentary metagenomes.</title>
        <authorList>
            <person name="Kawai M."/>
            <person name="Futagami T."/>
            <person name="Toyoda A."/>
            <person name="Takaki Y."/>
            <person name="Nishi S."/>
            <person name="Hori S."/>
            <person name="Arai W."/>
            <person name="Tsubouchi T."/>
            <person name="Morono Y."/>
            <person name="Uchiyama I."/>
            <person name="Ito T."/>
            <person name="Fujiyama A."/>
            <person name="Inagaki F."/>
            <person name="Takami H."/>
        </authorList>
    </citation>
    <scope>NUCLEOTIDE SEQUENCE</scope>
    <source>
        <strain evidence="2">Expedition CK06-06</strain>
    </source>
</reference>
<comment type="caution">
    <text evidence="2">The sequence shown here is derived from an EMBL/GenBank/DDBJ whole genome shotgun (WGS) entry which is preliminary data.</text>
</comment>
<name>X1RGG9_9ZZZZ</name>
<gene>
    <name evidence="2" type="ORF">S12H4_22908</name>
</gene>
<dbReference type="EMBL" id="BARW01012039">
    <property type="protein sequence ID" value="GAI79713.1"/>
    <property type="molecule type" value="Genomic_DNA"/>
</dbReference>
<dbReference type="AlphaFoldDB" id="X1RGG9"/>
<dbReference type="SUPFAM" id="SSF56801">
    <property type="entry name" value="Acetyl-CoA synthetase-like"/>
    <property type="match status" value="1"/>
</dbReference>
<evidence type="ECO:0000259" key="1">
    <source>
        <dbReference type="Pfam" id="PF00501"/>
    </source>
</evidence>
<feature type="non-terminal residue" evidence="2">
    <location>
        <position position="193"/>
    </location>
</feature>
<accession>X1RGG9</accession>
<dbReference type="Pfam" id="PF00501">
    <property type="entry name" value="AMP-binding"/>
    <property type="match status" value="1"/>
</dbReference>
<evidence type="ECO:0000313" key="2">
    <source>
        <dbReference type="EMBL" id="GAI79713.1"/>
    </source>
</evidence>
<dbReference type="PANTHER" id="PTHR43767:SF12">
    <property type="entry name" value="AMP-DEPENDENT SYNTHETASE AND LIGASE"/>
    <property type="match status" value="1"/>
</dbReference>
<protein>
    <recommendedName>
        <fullName evidence="1">AMP-dependent synthetase/ligase domain-containing protein</fullName>
    </recommendedName>
</protein>
<dbReference type="InterPro" id="IPR050237">
    <property type="entry name" value="ATP-dep_AMP-bd_enzyme"/>
</dbReference>
<organism evidence="2">
    <name type="scientific">marine sediment metagenome</name>
    <dbReference type="NCBI Taxonomy" id="412755"/>
    <lineage>
        <taxon>unclassified sequences</taxon>
        <taxon>metagenomes</taxon>
        <taxon>ecological metagenomes</taxon>
    </lineage>
</organism>
<dbReference type="PANTHER" id="PTHR43767">
    <property type="entry name" value="LONG-CHAIN-FATTY-ACID--COA LIGASE"/>
    <property type="match status" value="1"/>
</dbReference>
<dbReference type="InterPro" id="IPR000873">
    <property type="entry name" value="AMP-dep_synth/lig_dom"/>
</dbReference>
<feature type="domain" description="AMP-dependent synthetase/ligase" evidence="1">
    <location>
        <begin position="19"/>
        <end position="193"/>
    </location>
</feature>